<reference evidence="1" key="2">
    <citation type="submission" date="2021-12" db="EMBL/GenBank/DDBJ databases">
        <title>Resequencing data analysis of finger millet.</title>
        <authorList>
            <person name="Hatakeyama M."/>
            <person name="Aluri S."/>
            <person name="Balachadran M.T."/>
            <person name="Sivarajan S.R."/>
            <person name="Poveda L."/>
            <person name="Shimizu-Inatsugi R."/>
            <person name="Schlapbach R."/>
            <person name="Sreeman S.M."/>
            <person name="Shimizu K.K."/>
        </authorList>
    </citation>
    <scope>NUCLEOTIDE SEQUENCE</scope>
</reference>
<dbReference type="PANTHER" id="PTHR48476">
    <property type="entry name" value="SHORT-CHAIN DEHYDROGENASE TIC 32, CHLOROPLASTIC-LIKE"/>
    <property type="match status" value="1"/>
</dbReference>
<proteinExistence type="predicted"/>
<keyword evidence="2" id="KW-1185">Reference proteome</keyword>
<reference evidence="1" key="1">
    <citation type="journal article" date="2018" name="DNA Res.">
        <title>Multiple hybrid de novo genome assembly of finger millet, an orphan allotetraploid crop.</title>
        <authorList>
            <person name="Hatakeyama M."/>
            <person name="Aluri S."/>
            <person name="Balachadran M.T."/>
            <person name="Sivarajan S.R."/>
            <person name="Patrignani A."/>
            <person name="Gruter S."/>
            <person name="Poveda L."/>
            <person name="Shimizu-Inatsugi R."/>
            <person name="Baeten J."/>
            <person name="Francoijs K.J."/>
            <person name="Nataraja K.N."/>
            <person name="Reddy Y.A.N."/>
            <person name="Phadnis S."/>
            <person name="Ravikumar R.L."/>
            <person name="Schlapbach R."/>
            <person name="Sreeman S.M."/>
            <person name="Shimizu K.K."/>
        </authorList>
    </citation>
    <scope>NUCLEOTIDE SEQUENCE</scope>
</reference>
<name>A0AAV5D5W1_ELECO</name>
<dbReference type="PANTHER" id="PTHR48476:SF1">
    <property type="entry name" value="SHORT-CHAIN DEHYDROGENASE TIC 32, CHLOROPLASTIC-LIKE"/>
    <property type="match status" value="1"/>
</dbReference>
<gene>
    <name evidence="1" type="primary">ga23458</name>
    <name evidence="1" type="ORF">PR202_ga23458</name>
</gene>
<dbReference type="InterPro" id="IPR036291">
    <property type="entry name" value="NAD(P)-bd_dom_sf"/>
</dbReference>
<evidence type="ECO:0000313" key="2">
    <source>
        <dbReference type="Proteomes" id="UP001054889"/>
    </source>
</evidence>
<evidence type="ECO:0000313" key="1">
    <source>
        <dbReference type="EMBL" id="GJN05793.1"/>
    </source>
</evidence>
<comment type="caution">
    <text evidence="1">The sequence shown here is derived from an EMBL/GenBank/DDBJ whole genome shotgun (WGS) entry which is preliminary data.</text>
</comment>
<dbReference type="AlphaFoldDB" id="A0AAV5D5W1"/>
<sequence>MKATAKSTGIEGRIVNLSSVAHFHTYPKGIQFDKINDEKIYNDKMAYGQSKLANLLHAKELSRRLKGASNYLLCRAEPTSQGSDTGNTLLTVTWRRQADAGENDELAKQLWDFSEELISSVLSWLWPETILRFCDLSA</sequence>
<dbReference type="EMBL" id="BQKI01000012">
    <property type="protein sequence ID" value="GJN05793.1"/>
    <property type="molecule type" value="Genomic_DNA"/>
</dbReference>
<protein>
    <submittedName>
        <fullName evidence="1">Uncharacterized protein</fullName>
    </submittedName>
</protein>
<dbReference type="SUPFAM" id="SSF51735">
    <property type="entry name" value="NAD(P)-binding Rossmann-fold domains"/>
    <property type="match status" value="1"/>
</dbReference>
<dbReference type="Proteomes" id="UP001054889">
    <property type="component" value="Unassembled WGS sequence"/>
</dbReference>
<organism evidence="1 2">
    <name type="scientific">Eleusine coracana subsp. coracana</name>
    <dbReference type="NCBI Taxonomy" id="191504"/>
    <lineage>
        <taxon>Eukaryota</taxon>
        <taxon>Viridiplantae</taxon>
        <taxon>Streptophyta</taxon>
        <taxon>Embryophyta</taxon>
        <taxon>Tracheophyta</taxon>
        <taxon>Spermatophyta</taxon>
        <taxon>Magnoliopsida</taxon>
        <taxon>Liliopsida</taxon>
        <taxon>Poales</taxon>
        <taxon>Poaceae</taxon>
        <taxon>PACMAD clade</taxon>
        <taxon>Chloridoideae</taxon>
        <taxon>Cynodonteae</taxon>
        <taxon>Eleusininae</taxon>
        <taxon>Eleusine</taxon>
    </lineage>
</organism>
<dbReference type="Gene3D" id="3.40.50.720">
    <property type="entry name" value="NAD(P)-binding Rossmann-like Domain"/>
    <property type="match status" value="1"/>
</dbReference>
<accession>A0AAV5D5W1</accession>
<dbReference type="InterPro" id="IPR055280">
    <property type="entry name" value="TIC32"/>
</dbReference>